<comment type="caution">
    <text evidence="1">The sequence shown here is derived from an EMBL/GenBank/DDBJ whole genome shotgun (WGS) entry which is preliminary data.</text>
</comment>
<evidence type="ECO:0000313" key="2">
    <source>
        <dbReference type="Proteomes" id="UP001221757"/>
    </source>
</evidence>
<dbReference type="AlphaFoldDB" id="A0AAD7D5B6"/>
<accession>A0AAD7D5B6</accession>
<organism evidence="1 2">
    <name type="scientific">Mycena rosella</name>
    <name type="common">Pink bonnet</name>
    <name type="synonym">Agaricus rosellus</name>
    <dbReference type="NCBI Taxonomy" id="1033263"/>
    <lineage>
        <taxon>Eukaryota</taxon>
        <taxon>Fungi</taxon>
        <taxon>Dikarya</taxon>
        <taxon>Basidiomycota</taxon>
        <taxon>Agaricomycotina</taxon>
        <taxon>Agaricomycetes</taxon>
        <taxon>Agaricomycetidae</taxon>
        <taxon>Agaricales</taxon>
        <taxon>Marasmiineae</taxon>
        <taxon>Mycenaceae</taxon>
        <taxon>Mycena</taxon>
    </lineage>
</organism>
<dbReference type="EMBL" id="JARKIE010000126">
    <property type="protein sequence ID" value="KAJ7679888.1"/>
    <property type="molecule type" value="Genomic_DNA"/>
</dbReference>
<gene>
    <name evidence="1" type="ORF">B0H17DRAFT_1138904</name>
</gene>
<dbReference type="Proteomes" id="UP001221757">
    <property type="component" value="Unassembled WGS sequence"/>
</dbReference>
<keyword evidence="2" id="KW-1185">Reference proteome</keyword>
<sequence length="183" mass="19919">MPEGRGGARRAGGRAAVEGAINGSIAEAQAGGPARSGNQSRKQLLQTLAKWDPEFDVEFGQSLMSAINEAERCRLRREPMIAVYHKHASTRAPAVRQQENCERTMDTTHRRPNYDPPLHIGNHFAAIAETGGGPKIWVGAGSTATCARRGGTRNRCREAVTRATLRRIGRLDHELSTIGWLNG</sequence>
<protein>
    <submittedName>
        <fullName evidence="1">Uncharacterized protein</fullName>
    </submittedName>
</protein>
<name>A0AAD7D5B6_MYCRO</name>
<proteinExistence type="predicted"/>
<reference evidence="1" key="1">
    <citation type="submission" date="2023-03" db="EMBL/GenBank/DDBJ databases">
        <title>Massive genome expansion in bonnet fungi (Mycena s.s.) driven by repeated elements and novel gene families across ecological guilds.</title>
        <authorList>
            <consortium name="Lawrence Berkeley National Laboratory"/>
            <person name="Harder C.B."/>
            <person name="Miyauchi S."/>
            <person name="Viragh M."/>
            <person name="Kuo A."/>
            <person name="Thoen E."/>
            <person name="Andreopoulos B."/>
            <person name="Lu D."/>
            <person name="Skrede I."/>
            <person name="Drula E."/>
            <person name="Henrissat B."/>
            <person name="Morin E."/>
            <person name="Kohler A."/>
            <person name="Barry K."/>
            <person name="LaButti K."/>
            <person name="Morin E."/>
            <person name="Salamov A."/>
            <person name="Lipzen A."/>
            <person name="Mereny Z."/>
            <person name="Hegedus B."/>
            <person name="Baldrian P."/>
            <person name="Stursova M."/>
            <person name="Weitz H."/>
            <person name="Taylor A."/>
            <person name="Grigoriev I.V."/>
            <person name="Nagy L.G."/>
            <person name="Martin F."/>
            <person name="Kauserud H."/>
        </authorList>
    </citation>
    <scope>NUCLEOTIDE SEQUENCE</scope>
    <source>
        <strain evidence="1">CBHHK067</strain>
    </source>
</reference>
<evidence type="ECO:0000313" key="1">
    <source>
        <dbReference type="EMBL" id="KAJ7679888.1"/>
    </source>
</evidence>